<dbReference type="GeneID" id="91100106"/>
<dbReference type="Proteomes" id="UP001358614">
    <property type="component" value="Chromosome 1"/>
</dbReference>
<gene>
    <name evidence="1" type="ORF">V865_001302</name>
</gene>
<reference evidence="1 2" key="1">
    <citation type="submission" date="2024-01" db="EMBL/GenBank/DDBJ databases">
        <title>Comparative genomics of Cryptococcus and Kwoniella reveals pathogenesis evolution and contrasting modes of karyotype evolution via chromosome fusion or intercentromeric recombination.</title>
        <authorList>
            <person name="Coelho M.A."/>
            <person name="David-Palma M."/>
            <person name="Shea T."/>
            <person name="Bowers K."/>
            <person name="McGinley-Smith S."/>
            <person name="Mohammad A.W."/>
            <person name="Gnirke A."/>
            <person name="Yurkov A.M."/>
            <person name="Nowrousian M."/>
            <person name="Sun S."/>
            <person name="Cuomo C.A."/>
            <person name="Heitman J."/>
        </authorList>
    </citation>
    <scope>NUCLEOTIDE SEQUENCE [LARGE SCALE GENOMIC DNA]</scope>
    <source>
        <strain evidence="1 2">PYCC6329</strain>
    </source>
</reference>
<dbReference type="KEGG" id="ker:91100106"/>
<dbReference type="AlphaFoldDB" id="A0AAX4K9N3"/>
<name>A0AAX4K9N3_9TREE</name>
<protein>
    <submittedName>
        <fullName evidence="1">Uncharacterized protein</fullName>
    </submittedName>
</protein>
<evidence type="ECO:0000313" key="1">
    <source>
        <dbReference type="EMBL" id="WWD03251.1"/>
    </source>
</evidence>
<sequence length="187" mass="21690">MPKPTLLILRTPNEAKSFFWLSENTIAYFYGSTIKYFTLPSSDKLGQFNNASNAHEDLQTFPKVWEAEVNFEKVDEDQCKSQEEGSEIRYNELFVRYKDKWRMPGKVYTVGHVRLVREGEDWLAGEINGEKDHGINPNTDQFQGGKYNPINNVNKWKTPTLIIHGAKHFRVPLSQAIVEFSMLKKPF</sequence>
<dbReference type="EMBL" id="CP144089">
    <property type="protein sequence ID" value="WWD03251.1"/>
    <property type="molecule type" value="Genomic_DNA"/>
</dbReference>
<accession>A0AAX4K9N3</accession>
<organism evidence="1 2">
    <name type="scientific">Kwoniella europaea PYCC6329</name>
    <dbReference type="NCBI Taxonomy" id="1423913"/>
    <lineage>
        <taxon>Eukaryota</taxon>
        <taxon>Fungi</taxon>
        <taxon>Dikarya</taxon>
        <taxon>Basidiomycota</taxon>
        <taxon>Agaricomycotina</taxon>
        <taxon>Tremellomycetes</taxon>
        <taxon>Tremellales</taxon>
        <taxon>Cryptococcaceae</taxon>
        <taxon>Kwoniella</taxon>
    </lineage>
</organism>
<proteinExistence type="predicted"/>
<dbReference type="Gene3D" id="3.40.50.1820">
    <property type="entry name" value="alpha/beta hydrolase"/>
    <property type="match status" value="1"/>
</dbReference>
<dbReference type="SUPFAM" id="SSF53474">
    <property type="entry name" value="alpha/beta-Hydrolases"/>
    <property type="match status" value="1"/>
</dbReference>
<keyword evidence="2" id="KW-1185">Reference proteome</keyword>
<dbReference type="RefSeq" id="XP_066081218.1">
    <property type="nucleotide sequence ID" value="XM_066225121.1"/>
</dbReference>
<evidence type="ECO:0000313" key="2">
    <source>
        <dbReference type="Proteomes" id="UP001358614"/>
    </source>
</evidence>
<dbReference type="InterPro" id="IPR029058">
    <property type="entry name" value="AB_hydrolase_fold"/>
</dbReference>